<proteinExistence type="predicted"/>
<feature type="coiled-coil region" evidence="1">
    <location>
        <begin position="180"/>
        <end position="207"/>
    </location>
</feature>
<name>A0A3P3Y3P2_PLABS</name>
<evidence type="ECO:0000313" key="5">
    <source>
        <dbReference type="Proteomes" id="UP000290189"/>
    </source>
</evidence>
<geneLocation type="mitochondrion" evidence="4"/>
<dbReference type="EMBL" id="OVEO01000003">
    <property type="protein sequence ID" value="SPQ94799.1"/>
    <property type="molecule type" value="Genomic_DNA"/>
</dbReference>
<organism evidence="4 5">
    <name type="scientific">Plasmodiophora brassicae</name>
    <name type="common">Clubroot disease agent</name>
    <dbReference type="NCBI Taxonomy" id="37360"/>
    <lineage>
        <taxon>Eukaryota</taxon>
        <taxon>Sar</taxon>
        <taxon>Rhizaria</taxon>
        <taxon>Endomyxa</taxon>
        <taxon>Phytomyxea</taxon>
        <taxon>Plasmodiophorida</taxon>
        <taxon>Plasmodiophoridae</taxon>
        <taxon>Plasmodiophora</taxon>
    </lineage>
</organism>
<feature type="region of interest" description="Disordered" evidence="2">
    <location>
        <begin position="102"/>
        <end position="152"/>
    </location>
</feature>
<feature type="region of interest" description="Disordered" evidence="2">
    <location>
        <begin position="290"/>
        <end position="326"/>
    </location>
</feature>
<dbReference type="AlphaFoldDB" id="A0A3P3Y3P2"/>
<feature type="region of interest" description="Disordered" evidence="2">
    <location>
        <begin position="215"/>
        <end position="277"/>
    </location>
</feature>
<dbReference type="Proteomes" id="UP000290189">
    <property type="component" value="Unassembled WGS sequence"/>
</dbReference>
<feature type="compositionally biased region" description="Low complexity" evidence="2">
    <location>
        <begin position="239"/>
        <end position="266"/>
    </location>
</feature>
<reference evidence="4 5" key="1">
    <citation type="submission" date="2018-03" db="EMBL/GenBank/DDBJ databases">
        <authorList>
            <person name="Fogelqvist J."/>
        </authorList>
    </citation>
    <scope>NUCLEOTIDE SEQUENCE [LARGE SCALE GENOMIC DNA]</scope>
</reference>
<feature type="chain" id="PRO_5018251256" evidence="3">
    <location>
        <begin position="23"/>
        <end position="497"/>
    </location>
</feature>
<keyword evidence="4" id="KW-0496">Mitochondrion</keyword>
<evidence type="ECO:0000256" key="3">
    <source>
        <dbReference type="SAM" id="SignalP"/>
    </source>
</evidence>
<evidence type="ECO:0000313" key="4">
    <source>
        <dbReference type="EMBL" id="SPQ94799.1"/>
    </source>
</evidence>
<feature type="region of interest" description="Disordered" evidence="2">
    <location>
        <begin position="443"/>
        <end position="475"/>
    </location>
</feature>
<protein>
    <submittedName>
        <fullName evidence="4">Uncharacterized protein</fullName>
    </submittedName>
</protein>
<feature type="signal peptide" evidence="3">
    <location>
        <begin position="1"/>
        <end position="22"/>
    </location>
</feature>
<evidence type="ECO:0000256" key="2">
    <source>
        <dbReference type="SAM" id="MobiDB-lite"/>
    </source>
</evidence>
<keyword evidence="3" id="KW-0732">Signal</keyword>
<evidence type="ECO:0000256" key="1">
    <source>
        <dbReference type="SAM" id="Coils"/>
    </source>
</evidence>
<accession>A0A3P3Y3P2</accession>
<gene>
    <name evidence="4" type="ORF">PLBR_LOCUS2014</name>
</gene>
<feature type="compositionally biased region" description="Low complexity" evidence="2">
    <location>
        <begin position="121"/>
        <end position="135"/>
    </location>
</feature>
<keyword evidence="1" id="KW-0175">Coiled coil</keyword>
<sequence>MTNTSPLLRIGGIMVLMGMAMSAGQTDEDSPYKDLLDVGNVPSRFASGVKLFQPPIGLTSLNDRRNTFGTCMGLPASSSSLLDAYADTGMIESILDTNDNQDVKQWSADQEDDRRRLKLQPSSSTSWPRTRPTASKPTPEQPKRENGEDMGPYEALAKATFGSLTDAWMRKMDNDLARKEAKSREEIALLRAECEKEQKELDRWYQESMRAIKGDAHDLPDRTTPSSTYRYSPPQVFMPSQASSTASESSAASARSTLSTPSSLSPNAHNLPDRTTLSWTSCPPPLLSSSLHASSTVSESPVTSTRSTLSTPSSLSTPLTPSTPSYLSTSALNTPLSDRPSAISSHRLPLLSSADAVSHVPNNESYPVLKAATVAAVPLALAAGIIWHRWSKRTPTPVIDAASTSTALAKRVLSLGGAAALVAGLAMSKPGPTQYKKTKAPLHVAQAPSDDSSHYTTTSSDDDYRHPGNTTRTSSAPSLQAVTFAGAFATIIALVAA</sequence>